<dbReference type="SUPFAM" id="SSF57701">
    <property type="entry name" value="Zn2/Cys6 DNA-binding domain"/>
    <property type="match status" value="1"/>
</dbReference>
<keyword evidence="4" id="KW-0238">DNA-binding</keyword>
<dbReference type="CDD" id="cd00067">
    <property type="entry name" value="GAL4"/>
    <property type="match status" value="1"/>
</dbReference>
<evidence type="ECO:0000256" key="3">
    <source>
        <dbReference type="ARBA" id="ARBA00023015"/>
    </source>
</evidence>
<evidence type="ECO:0000256" key="7">
    <source>
        <dbReference type="SAM" id="MobiDB-lite"/>
    </source>
</evidence>
<dbReference type="InterPro" id="IPR036864">
    <property type="entry name" value="Zn2-C6_fun-type_DNA-bd_sf"/>
</dbReference>
<dbReference type="PANTHER" id="PTHR31001">
    <property type="entry name" value="UNCHARACTERIZED TRANSCRIPTIONAL REGULATORY PROTEIN"/>
    <property type="match status" value="1"/>
</dbReference>
<dbReference type="GO" id="GO:0003677">
    <property type="term" value="F:DNA binding"/>
    <property type="evidence" value="ECO:0007669"/>
    <property type="project" value="UniProtKB-KW"/>
</dbReference>
<dbReference type="GeneID" id="83206335"/>
<gene>
    <name evidence="9" type="ORF">N7468_009736</name>
</gene>
<reference evidence="9" key="2">
    <citation type="journal article" date="2023" name="IMA Fungus">
        <title>Comparative genomic study of the Penicillium genus elucidates a diverse pangenome and 15 lateral gene transfer events.</title>
        <authorList>
            <person name="Petersen C."/>
            <person name="Sorensen T."/>
            <person name="Nielsen M.R."/>
            <person name="Sondergaard T.E."/>
            <person name="Sorensen J.L."/>
            <person name="Fitzpatrick D.A."/>
            <person name="Frisvad J.C."/>
            <person name="Nielsen K.L."/>
        </authorList>
    </citation>
    <scope>NUCLEOTIDE SEQUENCE</scope>
    <source>
        <strain evidence="9">IBT 19713</strain>
    </source>
</reference>
<dbReference type="GO" id="GO:0008270">
    <property type="term" value="F:zinc ion binding"/>
    <property type="evidence" value="ECO:0007669"/>
    <property type="project" value="InterPro"/>
</dbReference>
<evidence type="ECO:0000256" key="5">
    <source>
        <dbReference type="ARBA" id="ARBA00023163"/>
    </source>
</evidence>
<keyword evidence="10" id="KW-1185">Reference proteome</keyword>
<dbReference type="PROSITE" id="PS00463">
    <property type="entry name" value="ZN2_CY6_FUNGAL_1"/>
    <property type="match status" value="1"/>
</dbReference>
<proteinExistence type="predicted"/>
<organism evidence="9 10">
    <name type="scientific">Penicillium chermesinum</name>
    <dbReference type="NCBI Taxonomy" id="63820"/>
    <lineage>
        <taxon>Eukaryota</taxon>
        <taxon>Fungi</taxon>
        <taxon>Dikarya</taxon>
        <taxon>Ascomycota</taxon>
        <taxon>Pezizomycotina</taxon>
        <taxon>Eurotiomycetes</taxon>
        <taxon>Eurotiomycetidae</taxon>
        <taxon>Eurotiales</taxon>
        <taxon>Aspergillaceae</taxon>
        <taxon>Penicillium</taxon>
    </lineage>
</organism>
<feature type="domain" description="Zn(2)-C6 fungal-type" evidence="8">
    <location>
        <begin position="23"/>
        <end position="50"/>
    </location>
</feature>
<sequence>MEHRSSPAGSLPQRKGITTPQLSCELCRKRKVKCDKLNPCTNCTTMGTACIPIYRTRLPRGRHANRARLVSSPPPPTTGSGETERLTQSAVPVNEDLQERIYRLEALIQGMSSTGTPLAISRGQSAHPDNTTFPLELIGAPILNSSTVPKRLMLQRPDQFWADLVDEVGSTRMDHGNEKYADADTTQIHGLRDIVESSLGQGEEGPIPSDSAKIEPPDDNGIQVLGLGASHPPAVPRSLLSSHDPAVHRQLCEVYLQQVDPVIKILHRPSLTQWMVHGGLYLAYAQGHPSVEALGSAVCYSAVSSMTENQCSAMFQARKPDLMAESRMACETAIGRAGLLSTRDVTVLQAFILYLVARRSEDRTQAVWTLIAVAVRIGKSLGLYLDPDTETFFNQQMRRRLWFTICLMDLQASFFQASEPLISVDESSSTALPQHINDSDFDPTTTHNDPNREGLTDTTFALVTYHAQRMGRLLNFVRQDHKIDQGEPPTTSSSSSSAAAAAAAAASISSPAGATPIGHGSRPGVLKRKRSAFFISVTLKLPPLRPLQWPGQAPPRRRKGNTELLRLCLPVLEKAQLMHTDPRAEGFRWYVTIPWHALAIAMAECYVSSDAALVQNAWPLVESSYLQYEATSGRSHSGHLGQLMRRMREKLAPAAPCPSDSLTSCRWSPATHSAFHHAGGSRGVVTPSIIDLGVAIAVLGEHIAFCRAAVDAGRGGRLGFGVETMWEELFSEIPFNEVAGPDVFFFEKNLGLN</sequence>
<reference evidence="9" key="1">
    <citation type="submission" date="2022-11" db="EMBL/GenBank/DDBJ databases">
        <authorList>
            <person name="Petersen C."/>
        </authorList>
    </citation>
    <scope>NUCLEOTIDE SEQUENCE</scope>
    <source>
        <strain evidence="9">IBT 19713</strain>
    </source>
</reference>
<evidence type="ECO:0000313" key="9">
    <source>
        <dbReference type="EMBL" id="KAJ5220532.1"/>
    </source>
</evidence>
<dbReference type="Proteomes" id="UP001150941">
    <property type="component" value="Unassembled WGS sequence"/>
</dbReference>
<dbReference type="InterPro" id="IPR001138">
    <property type="entry name" value="Zn2Cys6_DnaBD"/>
</dbReference>
<evidence type="ECO:0000259" key="8">
    <source>
        <dbReference type="PROSITE" id="PS50048"/>
    </source>
</evidence>
<accession>A0A9W9TF44</accession>
<feature type="region of interest" description="Disordered" evidence="7">
    <location>
        <begin position="433"/>
        <end position="455"/>
    </location>
</feature>
<evidence type="ECO:0000256" key="2">
    <source>
        <dbReference type="ARBA" id="ARBA00022723"/>
    </source>
</evidence>
<dbReference type="Gene3D" id="4.10.240.10">
    <property type="entry name" value="Zn(2)-C6 fungal-type DNA-binding domain"/>
    <property type="match status" value="1"/>
</dbReference>
<evidence type="ECO:0000256" key="1">
    <source>
        <dbReference type="ARBA" id="ARBA00004123"/>
    </source>
</evidence>
<keyword evidence="2" id="KW-0479">Metal-binding</keyword>
<dbReference type="OrthoDB" id="435881at2759"/>
<dbReference type="InterPro" id="IPR050613">
    <property type="entry name" value="Sec_Metabolite_Reg"/>
</dbReference>
<protein>
    <recommendedName>
        <fullName evidence="8">Zn(2)-C6 fungal-type domain-containing protein</fullName>
    </recommendedName>
</protein>
<evidence type="ECO:0000256" key="6">
    <source>
        <dbReference type="ARBA" id="ARBA00023242"/>
    </source>
</evidence>
<keyword evidence="5" id="KW-0804">Transcription</keyword>
<dbReference type="CDD" id="cd12148">
    <property type="entry name" value="fungal_TF_MHR"/>
    <property type="match status" value="1"/>
</dbReference>
<dbReference type="InterPro" id="IPR007219">
    <property type="entry name" value="XnlR_reg_dom"/>
</dbReference>
<dbReference type="Pfam" id="PF00172">
    <property type="entry name" value="Zn_clus"/>
    <property type="match status" value="1"/>
</dbReference>
<dbReference type="GO" id="GO:0000981">
    <property type="term" value="F:DNA-binding transcription factor activity, RNA polymerase II-specific"/>
    <property type="evidence" value="ECO:0007669"/>
    <property type="project" value="InterPro"/>
</dbReference>
<dbReference type="PROSITE" id="PS50048">
    <property type="entry name" value="ZN2_CY6_FUNGAL_2"/>
    <property type="match status" value="1"/>
</dbReference>
<dbReference type="RefSeq" id="XP_058327362.1">
    <property type="nucleotide sequence ID" value="XM_058479032.1"/>
</dbReference>
<dbReference type="SMART" id="SM00066">
    <property type="entry name" value="GAL4"/>
    <property type="match status" value="1"/>
</dbReference>
<evidence type="ECO:0000256" key="4">
    <source>
        <dbReference type="ARBA" id="ARBA00023125"/>
    </source>
</evidence>
<dbReference type="GO" id="GO:0006351">
    <property type="term" value="P:DNA-templated transcription"/>
    <property type="evidence" value="ECO:0007669"/>
    <property type="project" value="InterPro"/>
</dbReference>
<dbReference type="AlphaFoldDB" id="A0A9W9TF44"/>
<dbReference type="EMBL" id="JAPQKS010000007">
    <property type="protein sequence ID" value="KAJ5220532.1"/>
    <property type="molecule type" value="Genomic_DNA"/>
</dbReference>
<dbReference type="SMART" id="SM00906">
    <property type="entry name" value="Fungal_trans"/>
    <property type="match status" value="1"/>
</dbReference>
<dbReference type="PANTHER" id="PTHR31001:SF50">
    <property type="entry name" value="ZN(II)2CYS6 TRANSCRIPTION FACTOR (EUROFUNG)"/>
    <property type="match status" value="1"/>
</dbReference>
<dbReference type="Pfam" id="PF04082">
    <property type="entry name" value="Fungal_trans"/>
    <property type="match status" value="1"/>
</dbReference>
<dbReference type="GO" id="GO:0005634">
    <property type="term" value="C:nucleus"/>
    <property type="evidence" value="ECO:0007669"/>
    <property type="project" value="UniProtKB-SubCell"/>
</dbReference>
<keyword evidence="6" id="KW-0539">Nucleus</keyword>
<keyword evidence="3" id="KW-0805">Transcription regulation</keyword>
<feature type="region of interest" description="Disordered" evidence="7">
    <location>
        <begin position="64"/>
        <end position="89"/>
    </location>
</feature>
<comment type="subcellular location">
    <subcellularLocation>
        <location evidence="1">Nucleus</location>
    </subcellularLocation>
</comment>
<evidence type="ECO:0000313" key="10">
    <source>
        <dbReference type="Proteomes" id="UP001150941"/>
    </source>
</evidence>
<comment type="caution">
    <text evidence="9">The sequence shown here is derived from an EMBL/GenBank/DDBJ whole genome shotgun (WGS) entry which is preliminary data.</text>
</comment>
<name>A0A9W9TF44_9EURO</name>